<evidence type="ECO:0000256" key="4">
    <source>
        <dbReference type="ARBA" id="ARBA00023136"/>
    </source>
</evidence>
<name>A0A380Z911_9BACE</name>
<dbReference type="GO" id="GO:0012505">
    <property type="term" value="C:endomembrane system"/>
    <property type="evidence" value="ECO:0007669"/>
    <property type="project" value="UniProtKB-SubCell"/>
</dbReference>
<dbReference type="PIRSF" id="PIRSF002808">
    <property type="entry name" value="Hexose_phosphate_transp"/>
    <property type="match status" value="1"/>
</dbReference>
<evidence type="ECO:0000256" key="1">
    <source>
        <dbReference type="ARBA" id="ARBA00004127"/>
    </source>
</evidence>
<dbReference type="Proteomes" id="UP000520291">
    <property type="component" value="Unassembled WGS sequence"/>
</dbReference>
<dbReference type="InterPro" id="IPR000849">
    <property type="entry name" value="Sugar_P_transporter"/>
</dbReference>
<evidence type="ECO:0000313" key="9">
    <source>
        <dbReference type="EMBL" id="SUV43477.1"/>
    </source>
</evidence>
<reference evidence="9 10" key="1">
    <citation type="submission" date="2018-06" db="EMBL/GenBank/DDBJ databases">
        <authorList>
            <consortium name="Pathogen Informatics"/>
            <person name="Doyle S."/>
        </authorList>
    </citation>
    <scope>NUCLEOTIDE SEQUENCE [LARGE SCALE GENOMIC DNA]</scope>
    <source>
        <strain evidence="9 10">NCTC11155</strain>
    </source>
</reference>
<dbReference type="STRING" id="483216.BACEGG_03575"/>
<dbReference type="PANTHER" id="PTHR43826">
    <property type="entry name" value="GLUCOSE-6-PHOSPHATE EXCHANGER SLC37A4"/>
    <property type="match status" value="1"/>
</dbReference>
<sequence length="426" mass="46292">MKQEGMTPEVAKKFKYWQTRTIIASMIGYALFYFVRKNLSIAMPAMQEDLGITKGDLGLFLTLHGLLYGVSKFANGFIGDRVNARYFMVTGLVLSAVCNILFGFSSAVLVFGIVWMLNGWFQGMGFPPCARLLTHWIPPTQLATKMSIWNTSHSIGAGLVVIVCGYIVSLGWRWCFWFPSIIALVGAVGLWFALRDTPRSVGLPELNQKGAGEAKEESSKEFKAFVRKHVFGNPTIWVLAFANFFVYIVRYAVLDWGPTLLGEWKGISIQHAGWMVAAFEISGILGMLTAGWATDRFFGGRGPRVCVLCMALATVFIALFWGLQEPSMWLATCLLGAAGFCIYGPQALVGIAAANIATKKAAATAVGFTGLFGYASTLVSGWGLGLLAQHYGWDVAVGALILIAVVGTLIFMAAWTAKANGYDEGN</sequence>
<evidence type="ECO:0000256" key="2">
    <source>
        <dbReference type="ARBA" id="ARBA00022692"/>
    </source>
</evidence>
<dbReference type="PROSITE" id="PS50850">
    <property type="entry name" value="MFS"/>
    <property type="match status" value="1"/>
</dbReference>
<feature type="transmembrane region" description="Helical" evidence="5">
    <location>
        <begin position="56"/>
        <end position="74"/>
    </location>
</feature>
<protein>
    <submittedName>
        <fullName evidence="9">Hexose phosphate transport protein</fullName>
    </submittedName>
    <submittedName>
        <fullName evidence="7">MFS transporter</fullName>
    </submittedName>
</protein>
<evidence type="ECO:0000313" key="10">
    <source>
        <dbReference type="Proteomes" id="UP000254424"/>
    </source>
</evidence>
<reference evidence="7 12" key="3">
    <citation type="submission" date="2020-04" db="EMBL/GenBank/DDBJ databases">
        <authorList>
            <person name="Hitch T.C.A."/>
            <person name="Wylensek D."/>
            <person name="Clavel T."/>
        </authorList>
    </citation>
    <scope>NUCLEOTIDE SEQUENCE [LARGE SCALE GENOMIC DNA]</scope>
    <source>
        <strain evidence="7 12">WCA3-601-WT-5E</strain>
    </source>
</reference>
<dbReference type="InterPro" id="IPR051337">
    <property type="entry name" value="OPA_Antiporter"/>
</dbReference>
<dbReference type="GO" id="GO:0005886">
    <property type="term" value="C:plasma membrane"/>
    <property type="evidence" value="ECO:0007669"/>
    <property type="project" value="TreeGrafter"/>
</dbReference>
<dbReference type="Gene3D" id="1.20.1250.20">
    <property type="entry name" value="MFS general substrate transporter like domains"/>
    <property type="match status" value="2"/>
</dbReference>
<keyword evidence="4 5" id="KW-0472">Membrane</keyword>
<dbReference type="InterPro" id="IPR020846">
    <property type="entry name" value="MFS_dom"/>
</dbReference>
<proteinExistence type="predicted"/>
<feature type="transmembrane region" description="Helical" evidence="5">
    <location>
        <begin position="16"/>
        <end position="35"/>
    </location>
</feature>
<reference evidence="8 11" key="2">
    <citation type="submission" date="2018-08" db="EMBL/GenBank/DDBJ databases">
        <title>A genome reference for cultivated species of the human gut microbiota.</title>
        <authorList>
            <person name="Zou Y."/>
            <person name="Xue W."/>
            <person name="Luo G."/>
        </authorList>
    </citation>
    <scope>NUCLEOTIDE SEQUENCE [LARGE SCALE GENOMIC DNA]</scope>
    <source>
        <strain evidence="8 11">AM26-26AC</strain>
    </source>
</reference>
<dbReference type="EMBL" id="QSLA01000001">
    <property type="protein sequence ID" value="RHF12864.1"/>
    <property type="molecule type" value="Genomic_DNA"/>
</dbReference>
<evidence type="ECO:0000313" key="12">
    <source>
        <dbReference type="Proteomes" id="UP000520291"/>
    </source>
</evidence>
<keyword evidence="3 5" id="KW-1133">Transmembrane helix</keyword>
<organism evidence="9 10">
    <name type="scientific">Bacteroides eggerthii</name>
    <dbReference type="NCBI Taxonomy" id="28111"/>
    <lineage>
        <taxon>Bacteria</taxon>
        <taxon>Pseudomonadati</taxon>
        <taxon>Bacteroidota</taxon>
        <taxon>Bacteroidia</taxon>
        <taxon>Bacteroidales</taxon>
        <taxon>Bacteroidaceae</taxon>
        <taxon>Bacteroides</taxon>
    </lineage>
</organism>
<keyword evidence="2 5" id="KW-0812">Transmembrane</keyword>
<feature type="transmembrane region" description="Helical" evidence="5">
    <location>
        <begin position="395"/>
        <end position="417"/>
    </location>
</feature>
<dbReference type="GO" id="GO:0035435">
    <property type="term" value="P:phosphate ion transmembrane transport"/>
    <property type="evidence" value="ECO:0007669"/>
    <property type="project" value="TreeGrafter"/>
</dbReference>
<dbReference type="EMBL" id="UFSX01000002">
    <property type="protein sequence ID" value="SUV43477.1"/>
    <property type="molecule type" value="Genomic_DNA"/>
</dbReference>
<dbReference type="Proteomes" id="UP000254424">
    <property type="component" value="Unassembled WGS sequence"/>
</dbReference>
<feature type="transmembrane region" description="Helical" evidence="5">
    <location>
        <begin position="272"/>
        <end position="293"/>
    </location>
</feature>
<dbReference type="SUPFAM" id="SSF103473">
    <property type="entry name" value="MFS general substrate transporter"/>
    <property type="match status" value="1"/>
</dbReference>
<dbReference type="Proteomes" id="UP000283538">
    <property type="component" value="Unassembled WGS sequence"/>
</dbReference>
<dbReference type="EMBL" id="JABAGL010000001">
    <property type="protein sequence ID" value="NME84537.1"/>
    <property type="molecule type" value="Genomic_DNA"/>
</dbReference>
<gene>
    <name evidence="9" type="primary">uhpC_2</name>
    <name evidence="8" type="ORF">DW701_01195</name>
    <name evidence="7" type="ORF">HF841_00580</name>
    <name evidence="9" type="ORF">NCTC11155_02871</name>
</gene>
<dbReference type="RefSeq" id="WP_004292160.1">
    <property type="nucleotide sequence ID" value="NZ_CABKNQ010000017.1"/>
</dbReference>
<feature type="transmembrane region" description="Helical" evidence="5">
    <location>
        <begin position="230"/>
        <end position="252"/>
    </location>
</feature>
<accession>A0A380Z911</accession>
<dbReference type="PANTHER" id="PTHR43826:SF3">
    <property type="entry name" value="GLUCOSE-6-PHOSPHATE EXCHANGER SLC37A4"/>
    <property type="match status" value="1"/>
</dbReference>
<dbReference type="AlphaFoldDB" id="A0A380Z911"/>
<evidence type="ECO:0000256" key="3">
    <source>
        <dbReference type="ARBA" id="ARBA00022989"/>
    </source>
</evidence>
<feature type="transmembrane region" description="Helical" evidence="5">
    <location>
        <begin position="361"/>
        <end position="383"/>
    </location>
</feature>
<feature type="transmembrane region" description="Helical" evidence="5">
    <location>
        <begin position="148"/>
        <end position="168"/>
    </location>
</feature>
<evidence type="ECO:0000256" key="5">
    <source>
        <dbReference type="SAM" id="Phobius"/>
    </source>
</evidence>
<feature type="transmembrane region" description="Helical" evidence="5">
    <location>
        <begin position="329"/>
        <end position="354"/>
    </location>
</feature>
<evidence type="ECO:0000313" key="11">
    <source>
        <dbReference type="Proteomes" id="UP000283538"/>
    </source>
</evidence>
<dbReference type="InterPro" id="IPR011701">
    <property type="entry name" value="MFS"/>
</dbReference>
<evidence type="ECO:0000259" key="6">
    <source>
        <dbReference type="PROSITE" id="PS50850"/>
    </source>
</evidence>
<evidence type="ECO:0000313" key="7">
    <source>
        <dbReference type="EMBL" id="NME84537.1"/>
    </source>
</evidence>
<feature type="transmembrane region" description="Helical" evidence="5">
    <location>
        <begin position="86"/>
        <end position="117"/>
    </location>
</feature>
<comment type="subcellular location">
    <subcellularLocation>
        <location evidence="1">Endomembrane system</location>
        <topology evidence="1">Multi-pass membrane protein</topology>
    </subcellularLocation>
</comment>
<dbReference type="GeneID" id="93069614"/>
<feature type="transmembrane region" description="Helical" evidence="5">
    <location>
        <begin position="305"/>
        <end position="323"/>
    </location>
</feature>
<feature type="domain" description="Major facilitator superfamily (MFS) profile" evidence="6">
    <location>
        <begin position="21"/>
        <end position="416"/>
    </location>
</feature>
<dbReference type="Pfam" id="PF07690">
    <property type="entry name" value="MFS_1"/>
    <property type="match status" value="1"/>
</dbReference>
<evidence type="ECO:0000313" key="8">
    <source>
        <dbReference type="EMBL" id="RHF12864.1"/>
    </source>
</evidence>
<dbReference type="InterPro" id="IPR036259">
    <property type="entry name" value="MFS_trans_sf"/>
</dbReference>
<dbReference type="OrthoDB" id="9766638at2"/>
<dbReference type="GO" id="GO:0061513">
    <property type="term" value="F:glucose 6-phosphate:phosphate antiporter activity"/>
    <property type="evidence" value="ECO:0007669"/>
    <property type="project" value="TreeGrafter"/>
</dbReference>